<dbReference type="HOGENOM" id="CLU_154640_0_0_3"/>
<feature type="transmembrane region" description="Helical" evidence="1">
    <location>
        <begin position="116"/>
        <end position="136"/>
    </location>
</feature>
<evidence type="ECO:0000256" key="1">
    <source>
        <dbReference type="SAM" id="Phobius"/>
    </source>
</evidence>
<protein>
    <recommendedName>
        <fullName evidence="3">DUF5367 domain-containing protein</fullName>
    </recommendedName>
</protein>
<dbReference type="AlphaFoldDB" id="B8HXR2"/>
<accession>B8HXR2</accession>
<sequence>MQTSTPSDRPENVNRPVSYVFFLFASFAVWLMATLLMRFWGHNLFIVDSYVSMGGSFLFSLLCLPALVYGLFRWQNVHPAQRKEAAICLALPGMLLDVVTTYFFDQVLPNFSASANGAFGAWLLWGYALVLITGLLTGHKSQLPALGNDS</sequence>
<dbReference type="InterPro" id="IPR020509">
    <property type="entry name" value="Uncharacterised_YnzE"/>
</dbReference>
<feature type="transmembrane region" description="Helical" evidence="1">
    <location>
        <begin position="53"/>
        <end position="72"/>
    </location>
</feature>
<organism evidence="2">
    <name type="scientific">Cyanothece sp. (strain PCC 7425 / ATCC 29141)</name>
    <dbReference type="NCBI Taxonomy" id="395961"/>
    <lineage>
        <taxon>Bacteria</taxon>
        <taxon>Bacillati</taxon>
        <taxon>Cyanobacteriota</taxon>
        <taxon>Cyanophyceae</taxon>
        <taxon>Gomontiellales</taxon>
        <taxon>Cyanothecaceae</taxon>
        <taxon>Cyanothece</taxon>
    </lineage>
</organism>
<keyword evidence="1" id="KW-1133">Transmembrane helix</keyword>
<keyword evidence="1" id="KW-0812">Transmembrane</keyword>
<dbReference type="EMBL" id="CP001344">
    <property type="protein sequence ID" value="ACL43351.1"/>
    <property type="molecule type" value="Genomic_DNA"/>
</dbReference>
<evidence type="ECO:0008006" key="3">
    <source>
        <dbReference type="Google" id="ProtNLM"/>
    </source>
</evidence>
<feature type="transmembrane region" description="Helical" evidence="1">
    <location>
        <begin position="84"/>
        <end position="104"/>
    </location>
</feature>
<reference evidence="2" key="1">
    <citation type="submission" date="2009-01" db="EMBL/GenBank/DDBJ databases">
        <title>Complete sequence of chromosome Cyanothece sp. PCC 7425.</title>
        <authorList>
            <consortium name="US DOE Joint Genome Institute"/>
            <person name="Lucas S."/>
            <person name="Copeland A."/>
            <person name="Lapidus A."/>
            <person name="Glavina del Rio T."/>
            <person name="Dalin E."/>
            <person name="Tice H."/>
            <person name="Bruce D."/>
            <person name="Goodwin L."/>
            <person name="Pitluck S."/>
            <person name="Sims D."/>
            <person name="Meineke L."/>
            <person name="Brettin T."/>
            <person name="Detter J.C."/>
            <person name="Han C."/>
            <person name="Larimer F."/>
            <person name="Land M."/>
            <person name="Hauser L."/>
            <person name="Kyrpides N."/>
            <person name="Ovchinnikova G."/>
            <person name="Liberton M."/>
            <person name="Stoeckel J."/>
            <person name="Banerjee A."/>
            <person name="Singh A."/>
            <person name="Page L."/>
            <person name="Sato H."/>
            <person name="Zhao L."/>
            <person name="Sherman L."/>
            <person name="Pakrasi H."/>
            <person name="Richardson P."/>
        </authorList>
    </citation>
    <scope>NUCLEOTIDE SEQUENCE</scope>
    <source>
        <strain evidence="2">PCC 7425</strain>
    </source>
</reference>
<dbReference type="eggNOG" id="ENOG5033763">
    <property type="taxonomic scope" value="Bacteria"/>
</dbReference>
<gene>
    <name evidence="2" type="ordered locus">Cyan7425_0965</name>
</gene>
<proteinExistence type="predicted"/>
<dbReference type="OrthoDB" id="512634at2"/>
<dbReference type="KEGG" id="cyn:Cyan7425_0965"/>
<name>B8HXR2_CYAP4</name>
<evidence type="ECO:0000313" key="2">
    <source>
        <dbReference type="EMBL" id="ACL43351.1"/>
    </source>
</evidence>
<keyword evidence="1" id="KW-0472">Membrane</keyword>
<feature type="transmembrane region" description="Helical" evidence="1">
    <location>
        <begin position="20"/>
        <end position="41"/>
    </location>
</feature>
<dbReference type="Pfam" id="PF17329">
    <property type="entry name" value="DUF5367"/>
    <property type="match status" value="1"/>
</dbReference>